<comment type="caution">
    <text evidence="1">The sequence shown here is derived from an EMBL/GenBank/DDBJ whole genome shotgun (WGS) entry which is preliminary data.</text>
</comment>
<dbReference type="STRING" id="1908236.BEN48_08845"/>
<dbReference type="Proteomes" id="UP000177791">
    <property type="component" value="Unassembled WGS sequence"/>
</dbReference>
<protein>
    <submittedName>
        <fullName evidence="1">Uncharacterized protein</fullName>
    </submittedName>
</protein>
<organism evidence="1 2">
    <name type="scientific">Hymenobacter glacialis</name>
    <dbReference type="NCBI Taxonomy" id="1908236"/>
    <lineage>
        <taxon>Bacteria</taxon>
        <taxon>Pseudomonadati</taxon>
        <taxon>Bacteroidota</taxon>
        <taxon>Cytophagia</taxon>
        <taxon>Cytophagales</taxon>
        <taxon>Hymenobacteraceae</taxon>
        <taxon>Hymenobacter</taxon>
    </lineage>
</organism>
<gene>
    <name evidence="1" type="ORF">BEN48_08845</name>
</gene>
<name>A0A1G1TCY6_9BACT</name>
<dbReference type="AlphaFoldDB" id="A0A1G1TCY6"/>
<proteinExistence type="predicted"/>
<dbReference type="EMBL" id="MDZC01000014">
    <property type="protein sequence ID" value="OGX88711.1"/>
    <property type="molecule type" value="Genomic_DNA"/>
</dbReference>
<accession>A0A1G1TCY6</accession>
<evidence type="ECO:0000313" key="1">
    <source>
        <dbReference type="EMBL" id="OGX88711.1"/>
    </source>
</evidence>
<keyword evidence="2" id="KW-1185">Reference proteome</keyword>
<evidence type="ECO:0000313" key="2">
    <source>
        <dbReference type="Proteomes" id="UP000177791"/>
    </source>
</evidence>
<sequence>MAYQNFRASFSVGFFVMRHLTSLLRRLTAVTFLVTYLGVFAGQAFCTGTGDPFAESGRAACCLGTSCADMGQLAAKDKDAKSPDCNKRGIARLLAAQDAPQGQSLLFAAPALLPDMTVLLPAPRFVRWSRTEKVALVPTRQLPPKIPDIRIFLHSLTV</sequence>
<reference evidence="1 2" key="1">
    <citation type="submission" date="2016-08" db="EMBL/GenBank/DDBJ databases">
        <title>Hymenobacter coccineus sp. nov., Hymenobacter lapidarius sp. nov. and Hymenobacter glacialis sp. nov., isolated from Antarctic soil.</title>
        <authorList>
            <person name="Sedlacek I."/>
            <person name="Kralova S."/>
            <person name="Kyrova K."/>
            <person name="Maslanova I."/>
            <person name="Stankova E."/>
            <person name="Vrbovska V."/>
            <person name="Nemec M."/>
            <person name="Bartak M."/>
            <person name="Svec P."/>
            <person name="Busse H.-J."/>
            <person name="Pantucek R."/>
        </authorList>
    </citation>
    <scope>NUCLEOTIDE SEQUENCE [LARGE SCALE GENOMIC DNA]</scope>
    <source>
        <strain evidence="1 2">CCM 8648</strain>
    </source>
</reference>